<evidence type="ECO:0000313" key="1">
    <source>
        <dbReference type="EMBL" id="EST54621.1"/>
    </source>
</evidence>
<reference evidence="1 2" key="1">
    <citation type="journal article" date="2014" name="Genome Announc.">
        <title>Draft Genome Sequence of Brevibacillus panacihumi Strain W25, a Halotolerant Hydrocarbon-Degrading Bacterium.</title>
        <authorList>
            <person name="Wang X."/>
            <person name="Jin D."/>
            <person name="Zhou L."/>
            <person name="Wu L."/>
            <person name="An W."/>
            <person name="Chen Y."/>
            <person name="Zhao L."/>
        </authorList>
    </citation>
    <scope>NUCLEOTIDE SEQUENCE [LARGE SCALE GENOMIC DNA]</scope>
    <source>
        <strain evidence="1 2">W25</strain>
    </source>
</reference>
<organism evidence="1 2">
    <name type="scientific">Brevibacillus panacihumi W25</name>
    <dbReference type="NCBI Taxonomy" id="1408254"/>
    <lineage>
        <taxon>Bacteria</taxon>
        <taxon>Bacillati</taxon>
        <taxon>Bacillota</taxon>
        <taxon>Bacilli</taxon>
        <taxon>Bacillales</taxon>
        <taxon>Paenibacillaceae</taxon>
        <taxon>Brevibacillus</taxon>
    </lineage>
</organism>
<dbReference type="EMBL" id="AYJU01000016">
    <property type="protein sequence ID" value="EST54621.1"/>
    <property type="molecule type" value="Genomic_DNA"/>
</dbReference>
<name>V6M7T6_9BACL</name>
<gene>
    <name evidence="1" type="ORF">T458_14245</name>
</gene>
<proteinExistence type="predicted"/>
<protein>
    <submittedName>
        <fullName evidence="1">Uncharacterized protein</fullName>
    </submittedName>
</protein>
<keyword evidence="2" id="KW-1185">Reference proteome</keyword>
<accession>V6M7T6</accession>
<comment type="caution">
    <text evidence="1">The sequence shown here is derived from an EMBL/GenBank/DDBJ whole genome shotgun (WGS) entry which is preliminary data.</text>
</comment>
<dbReference type="Proteomes" id="UP000017973">
    <property type="component" value="Unassembled WGS sequence"/>
</dbReference>
<evidence type="ECO:0000313" key="2">
    <source>
        <dbReference type="Proteomes" id="UP000017973"/>
    </source>
</evidence>
<dbReference type="AlphaFoldDB" id="V6M7T6"/>
<sequence>MIANCNQNSAIILFHIVKRNRYTKGKEKMQRKGVAIHE</sequence>
<dbReference type="HOGENOM" id="CLU_3325354_0_0_9"/>